<dbReference type="Gene3D" id="3.30.730.10">
    <property type="entry name" value="AP2/ERF domain"/>
    <property type="match status" value="1"/>
</dbReference>
<feature type="compositionally biased region" description="Basic and acidic residues" evidence="7">
    <location>
        <begin position="91"/>
        <end position="104"/>
    </location>
</feature>
<gene>
    <name evidence="9" type="ORF">Fot_25827</name>
</gene>
<dbReference type="SUPFAM" id="SSF54171">
    <property type="entry name" value="DNA-binding domain"/>
    <property type="match status" value="1"/>
</dbReference>
<evidence type="ECO:0000313" key="9">
    <source>
        <dbReference type="EMBL" id="KAL2521904.1"/>
    </source>
</evidence>
<feature type="region of interest" description="Disordered" evidence="7">
    <location>
        <begin position="84"/>
        <end position="104"/>
    </location>
</feature>
<dbReference type="GO" id="GO:0005634">
    <property type="term" value="C:nucleus"/>
    <property type="evidence" value="ECO:0007669"/>
    <property type="project" value="UniProtKB-SubCell"/>
</dbReference>
<dbReference type="InterPro" id="IPR044808">
    <property type="entry name" value="ERF_plant"/>
</dbReference>
<dbReference type="AlphaFoldDB" id="A0ABD1UA53"/>
<comment type="subcellular location">
    <subcellularLocation>
        <location evidence="1">Nucleus</location>
    </subcellularLocation>
</comment>
<keyword evidence="3" id="KW-0805">Transcription regulation</keyword>
<evidence type="ECO:0000256" key="3">
    <source>
        <dbReference type="ARBA" id="ARBA00023015"/>
    </source>
</evidence>
<feature type="compositionally biased region" description="Basic residues" evidence="7">
    <location>
        <begin position="201"/>
        <end position="213"/>
    </location>
</feature>
<evidence type="ECO:0000256" key="6">
    <source>
        <dbReference type="ARBA" id="ARBA00023242"/>
    </source>
</evidence>
<dbReference type="Proteomes" id="UP001604277">
    <property type="component" value="Unassembled WGS sequence"/>
</dbReference>
<reference evidence="10" key="1">
    <citation type="submission" date="2024-07" db="EMBL/GenBank/DDBJ databases">
        <title>Two chromosome-level genome assemblies of Korean endemic species Abeliophyllum distichum and Forsythia ovata (Oleaceae).</title>
        <authorList>
            <person name="Jang H."/>
        </authorList>
    </citation>
    <scope>NUCLEOTIDE SEQUENCE [LARGE SCALE GENOMIC DNA]</scope>
</reference>
<evidence type="ECO:0000256" key="2">
    <source>
        <dbReference type="ARBA" id="ARBA00022821"/>
    </source>
</evidence>
<feature type="region of interest" description="Disordered" evidence="7">
    <location>
        <begin position="187"/>
        <end position="217"/>
    </location>
</feature>
<proteinExistence type="predicted"/>
<evidence type="ECO:0000256" key="4">
    <source>
        <dbReference type="ARBA" id="ARBA00023125"/>
    </source>
</evidence>
<dbReference type="CDD" id="cd00018">
    <property type="entry name" value="AP2"/>
    <property type="match status" value="1"/>
</dbReference>
<dbReference type="EMBL" id="JBFOLJ010000007">
    <property type="protein sequence ID" value="KAL2521904.1"/>
    <property type="molecule type" value="Genomic_DNA"/>
</dbReference>
<evidence type="ECO:0000256" key="5">
    <source>
        <dbReference type="ARBA" id="ARBA00023163"/>
    </source>
</evidence>
<organism evidence="9 10">
    <name type="scientific">Forsythia ovata</name>
    <dbReference type="NCBI Taxonomy" id="205694"/>
    <lineage>
        <taxon>Eukaryota</taxon>
        <taxon>Viridiplantae</taxon>
        <taxon>Streptophyta</taxon>
        <taxon>Embryophyta</taxon>
        <taxon>Tracheophyta</taxon>
        <taxon>Spermatophyta</taxon>
        <taxon>Magnoliopsida</taxon>
        <taxon>eudicotyledons</taxon>
        <taxon>Gunneridae</taxon>
        <taxon>Pentapetalae</taxon>
        <taxon>asterids</taxon>
        <taxon>lamiids</taxon>
        <taxon>Lamiales</taxon>
        <taxon>Oleaceae</taxon>
        <taxon>Forsythieae</taxon>
        <taxon>Forsythia</taxon>
    </lineage>
</organism>
<dbReference type="Pfam" id="PF00847">
    <property type="entry name" value="AP2"/>
    <property type="match status" value="1"/>
</dbReference>
<keyword evidence="5" id="KW-0804">Transcription</keyword>
<keyword evidence="4" id="KW-0238">DNA-binding</keyword>
<sequence>MLNTEVQEIVKKLEALTHKWGASSSKKTLDFKTKAQQKEMNATFIPNDAEETAKHRRCAWVWGEFNNSLCGSMVEYQNHGEDESLTFSSTDVKEEAESSKDLNTEEEIEEKRYIGVRKRPWGKYAAEIRDSTRNGTRVWLGTFNSAQEAALAYDQAAFAMRGASALTNFPIEKVKESLQNMNYRCKDGSSPAEAIKETHRTRSSSKHKGKKKQISKEEEDVLVLEDLGSDLLDELLSNS</sequence>
<protein>
    <submittedName>
        <fullName evidence="9">AP2/ERF domain-containing protein</fullName>
    </submittedName>
</protein>
<dbReference type="SMART" id="SM00380">
    <property type="entry name" value="AP2"/>
    <property type="match status" value="1"/>
</dbReference>
<dbReference type="GO" id="GO:0006952">
    <property type="term" value="P:defense response"/>
    <property type="evidence" value="ECO:0007669"/>
    <property type="project" value="UniProtKB-KW"/>
</dbReference>
<keyword evidence="6" id="KW-0539">Nucleus</keyword>
<comment type="caution">
    <text evidence="9">The sequence shown here is derived from an EMBL/GenBank/DDBJ whole genome shotgun (WGS) entry which is preliminary data.</text>
</comment>
<name>A0ABD1UA53_9LAMI</name>
<evidence type="ECO:0000313" key="10">
    <source>
        <dbReference type="Proteomes" id="UP001604277"/>
    </source>
</evidence>
<dbReference type="GO" id="GO:0003677">
    <property type="term" value="F:DNA binding"/>
    <property type="evidence" value="ECO:0007669"/>
    <property type="project" value="UniProtKB-KW"/>
</dbReference>
<dbReference type="InterPro" id="IPR016177">
    <property type="entry name" value="DNA-bd_dom_sf"/>
</dbReference>
<dbReference type="InterPro" id="IPR036955">
    <property type="entry name" value="AP2/ERF_dom_sf"/>
</dbReference>
<keyword evidence="2" id="KW-0611">Plant defense</keyword>
<dbReference type="PRINTS" id="PR00367">
    <property type="entry name" value="ETHRSPELEMNT"/>
</dbReference>
<keyword evidence="10" id="KW-1185">Reference proteome</keyword>
<dbReference type="PANTHER" id="PTHR31190:SF72">
    <property type="entry name" value="AP2 DOMAIN CONTAINING PROTEIN, EXPRESSED"/>
    <property type="match status" value="1"/>
</dbReference>
<evidence type="ECO:0000259" key="8">
    <source>
        <dbReference type="PROSITE" id="PS51032"/>
    </source>
</evidence>
<dbReference type="InterPro" id="IPR001471">
    <property type="entry name" value="AP2/ERF_dom"/>
</dbReference>
<dbReference type="FunFam" id="3.30.730.10:FF:000001">
    <property type="entry name" value="Ethylene-responsive transcription factor 2"/>
    <property type="match status" value="1"/>
</dbReference>
<dbReference type="PANTHER" id="PTHR31190">
    <property type="entry name" value="DNA-BINDING DOMAIN"/>
    <property type="match status" value="1"/>
</dbReference>
<accession>A0ABD1UA53</accession>
<feature type="domain" description="AP2/ERF" evidence="8">
    <location>
        <begin position="112"/>
        <end position="170"/>
    </location>
</feature>
<evidence type="ECO:0000256" key="1">
    <source>
        <dbReference type="ARBA" id="ARBA00004123"/>
    </source>
</evidence>
<dbReference type="PROSITE" id="PS51032">
    <property type="entry name" value="AP2_ERF"/>
    <property type="match status" value="1"/>
</dbReference>
<evidence type="ECO:0000256" key="7">
    <source>
        <dbReference type="SAM" id="MobiDB-lite"/>
    </source>
</evidence>